<name>A0ABU5H979_9BACT</name>
<accession>A0ABU5H979</accession>
<keyword evidence="3" id="KW-1185">Reference proteome</keyword>
<evidence type="ECO:0008006" key="4">
    <source>
        <dbReference type="Google" id="ProtNLM"/>
    </source>
</evidence>
<evidence type="ECO:0000256" key="1">
    <source>
        <dbReference type="SAM" id="SignalP"/>
    </source>
</evidence>
<reference evidence="2 3" key="1">
    <citation type="submission" date="2023-12" db="EMBL/GenBank/DDBJ databases">
        <title>the genome sequence of Hyalangium sp. s54d21.</title>
        <authorList>
            <person name="Zhang X."/>
        </authorList>
    </citation>
    <scope>NUCLEOTIDE SEQUENCE [LARGE SCALE GENOMIC DNA]</scope>
    <source>
        <strain evidence="3">s54d21</strain>
    </source>
</reference>
<dbReference type="SUPFAM" id="SSF48452">
    <property type="entry name" value="TPR-like"/>
    <property type="match status" value="1"/>
</dbReference>
<comment type="caution">
    <text evidence="2">The sequence shown here is derived from an EMBL/GenBank/DDBJ whole genome shotgun (WGS) entry which is preliminary data.</text>
</comment>
<feature type="signal peptide" evidence="1">
    <location>
        <begin position="1"/>
        <end position="22"/>
    </location>
</feature>
<gene>
    <name evidence="2" type="ORF">SYV04_25635</name>
</gene>
<protein>
    <recommendedName>
        <fullName evidence="4">Lipoprotein</fullName>
    </recommendedName>
</protein>
<feature type="chain" id="PRO_5047455696" description="Lipoprotein" evidence="1">
    <location>
        <begin position="23"/>
        <end position="609"/>
    </location>
</feature>
<organism evidence="2 3">
    <name type="scientific">Hyalangium rubrum</name>
    <dbReference type="NCBI Taxonomy" id="3103134"/>
    <lineage>
        <taxon>Bacteria</taxon>
        <taxon>Pseudomonadati</taxon>
        <taxon>Myxococcota</taxon>
        <taxon>Myxococcia</taxon>
        <taxon>Myxococcales</taxon>
        <taxon>Cystobacterineae</taxon>
        <taxon>Archangiaceae</taxon>
        <taxon>Hyalangium</taxon>
    </lineage>
</organism>
<dbReference type="PROSITE" id="PS51257">
    <property type="entry name" value="PROKAR_LIPOPROTEIN"/>
    <property type="match status" value="1"/>
</dbReference>
<sequence>MRKQFVGAWIVALLLTACVAHEKAGDKAAALGDWRAAYQQYSAALANEPDSAVLKEKFNNAKRQAIDDAYRKAQACAASNNWSCAVGESDFALQLDGGNMEISSFRANAAKNLALAHVSQARDEAERGKFRFSLELIERARGLSNDPSVTQAVEQARPGLATMADAEAERLRQRKAYPEAVEALSVAASIDSSKQGKLDALNREYEAWRAAEYERLALEGDQALAQRNWGGAEERYVAALKMRPGGRAEPLARYASGMGLAESGMSRRDFAAAAAGYRQAVDSGQDTSGHAAQQLALVEVRPYTVRIHSVLARPVRPDGQPWVGRMNPALSRMLSMLEHAGPRRGSTSRRAIDAALSLPPENRPSLSVRVTLPDGTRLATPVQNGLYVVYDSEFVVMTNAFDERRLRLNVTHGNGQFYDDVGMVEFPLGEIVQRREANLSAQSIAGLDLAITPAMGKTDGMFANMFPLYDGTNVAQDYSVPTPNSIGYRLRSIRVAIPAQALAMEPDEGAGELVVEIHQAGRVVYRSPQLDNLYEGHWNASNINLFVHPGEQLRVIVWDMDPHDADILVDSIVTAEALSQGTVGLSSPNGSSASIQVEPRHVWAGGITP</sequence>
<evidence type="ECO:0000313" key="3">
    <source>
        <dbReference type="Proteomes" id="UP001291309"/>
    </source>
</evidence>
<dbReference type="RefSeq" id="WP_321548523.1">
    <property type="nucleotide sequence ID" value="NZ_JAXIVS010000009.1"/>
</dbReference>
<dbReference type="InterPro" id="IPR011990">
    <property type="entry name" value="TPR-like_helical_dom_sf"/>
</dbReference>
<keyword evidence="1" id="KW-0732">Signal</keyword>
<proteinExistence type="predicted"/>
<dbReference type="Proteomes" id="UP001291309">
    <property type="component" value="Unassembled WGS sequence"/>
</dbReference>
<evidence type="ECO:0000313" key="2">
    <source>
        <dbReference type="EMBL" id="MDY7229801.1"/>
    </source>
</evidence>
<dbReference type="EMBL" id="JAXIVS010000009">
    <property type="protein sequence ID" value="MDY7229801.1"/>
    <property type="molecule type" value="Genomic_DNA"/>
</dbReference>